<reference evidence="3 4" key="1">
    <citation type="submission" date="2020-07" db="EMBL/GenBank/DDBJ databases">
        <title>Genomic Encyclopedia of Type Strains, Phase IV (KMG-IV): sequencing the most valuable type-strain genomes for metagenomic binning, comparative biology and taxonomic classification.</title>
        <authorList>
            <person name="Goeker M."/>
        </authorList>
    </citation>
    <scope>NUCLEOTIDE SEQUENCE [LARGE SCALE GENOMIC DNA]</scope>
    <source>
        <strain evidence="3 4">DSM 45533</strain>
    </source>
</reference>
<feature type="domain" description="UspA" evidence="2">
    <location>
        <begin position="150"/>
        <end position="282"/>
    </location>
</feature>
<evidence type="ECO:0000256" key="1">
    <source>
        <dbReference type="ARBA" id="ARBA00008791"/>
    </source>
</evidence>
<dbReference type="PANTHER" id="PTHR46268">
    <property type="entry name" value="STRESS RESPONSE PROTEIN NHAX"/>
    <property type="match status" value="1"/>
</dbReference>
<sequence length="283" mass="29900">MTPAVIVGVDGSASSMRATAWAAYEAALRDAPLRIVHATLRWNERLPLVRQPHRWDAERAVSTGMMLDRAVQRARECAPGVDMSAELTDGGAEDALTAISDEAALIVVGSRGRGGFAGMLLGSVGRHLTARAACPVAIVRGQRPRHGGEVAVGVTGLPGQEAVLEFAFREAELRGAGLRAVHAWSHPATRTPGDMQPLVYDTEEVGQEEGRLLAESLAGWRDKHPDVPVREDVRHTSAGAALVRVSADVGLVVVGARGGLLSPGPTAHALTHHARCPIVVVRH</sequence>
<dbReference type="EMBL" id="JACDUR010000001">
    <property type="protein sequence ID" value="MBA2890031.1"/>
    <property type="molecule type" value="Genomic_DNA"/>
</dbReference>
<dbReference type="Pfam" id="PF00582">
    <property type="entry name" value="Usp"/>
    <property type="match status" value="2"/>
</dbReference>
<comment type="similarity">
    <text evidence="1">Belongs to the universal stress protein A family.</text>
</comment>
<evidence type="ECO:0000259" key="2">
    <source>
        <dbReference type="Pfam" id="PF00582"/>
    </source>
</evidence>
<protein>
    <submittedName>
        <fullName evidence="3">Nucleotide-binding universal stress UspA family protein</fullName>
    </submittedName>
</protein>
<dbReference type="AlphaFoldDB" id="A0A7W0CF54"/>
<gene>
    <name evidence="3" type="ORF">HNR30_001366</name>
</gene>
<dbReference type="PRINTS" id="PR01438">
    <property type="entry name" value="UNVRSLSTRESS"/>
</dbReference>
<dbReference type="PANTHER" id="PTHR46268:SF6">
    <property type="entry name" value="UNIVERSAL STRESS PROTEIN UP12"/>
    <property type="match status" value="1"/>
</dbReference>
<dbReference type="RefSeq" id="WP_181608761.1">
    <property type="nucleotide sequence ID" value="NZ_BAABAM010000001.1"/>
</dbReference>
<dbReference type="InterPro" id="IPR006015">
    <property type="entry name" value="Universal_stress_UspA"/>
</dbReference>
<organism evidence="3 4">
    <name type="scientific">Nonomuraea soli</name>
    <dbReference type="NCBI Taxonomy" id="1032476"/>
    <lineage>
        <taxon>Bacteria</taxon>
        <taxon>Bacillati</taxon>
        <taxon>Actinomycetota</taxon>
        <taxon>Actinomycetes</taxon>
        <taxon>Streptosporangiales</taxon>
        <taxon>Streptosporangiaceae</taxon>
        <taxon>Nonomuraea</taxon>
    </lineage>
</organism>
<dbReference type="SUPFAM" id="SSF52402">
    <property type="entry name" value="Adenine nucleotide alpha hydrolases-like"/>
    <property type="match status" value="2"/>
</dbReference>
<name>A0A7W0CF54_9ACTN</name>
<keyword evidence="4" id="KW-1185">Reference proteome</keyword>
<evidence type="ECO:0000313" key="4">
    <source>
        <dbReference type="Proteomes" id="UP000530928"/>
    </source>
</evidence>
<dbReference type="InterPro" id="IPR006016">
    <property type="entry name" value="UspA"/>
</dbReference>
<evidence type="ECO:0000313" key="3">
    <source>
        <dbReference type="EMBL" id="MBA2890031.1"/>
    </source>
</evidence>
<dbReference type="Proteomes" id="UP000530928">
    <property type="component" value="Unassembled WGS sequence"/>
</dbReference>
<feature type="domain" description="UspA" evidence="2">
    <location>
        <begin position="4"/>
        <end position="140"/>
    </location>
</feature>
<comment type="caution">
    <text evidence="3">The sequence shown here is derived from an EMBL/GenBank/DDBJ whole genome shotgun (WGS) entry which is preliminary data.</text>
</comment>
<dbReference type="InterPro" id="IPR014729">
    <property type="entry name" value="Rossmann-like_a/b/a_fold"/>
</dbReference>
<proteinExistence type="inferred from homology"/>
<dbReference type="Gene3D" id="3.40.50.620">
    <property type="entry name" value="HUPs"/>
    <property type="match status" value="2"/>
</dbReference>
<accession>A0A7W0CF54</accession>